<dbReference type="Gene3D" id="2.60.40.1230">
    <property type="match status" value="1"/>
</dbReference>
<dbReference type="InterPro" id="IPR003164">
    <property type="entry name" value="Clathrin_a-adaptin_app_sub_C"/>
</dbReference>
<sequence>DLLSEGELDFVGNAKAEPPITSSNAITATASATSNSTQGGDLLDFLNMGGDDFSVMAATAPSTSANSSSTQQKPVQQLEQDRKLWRKLFLISSSVLYEDNLLQIGVKSQVEPDAGVMKLILFYGNKTAAPLQSVSVKLNNVEGVEFELSPSDSFDVDAQQQQQQKCRISLIQPPTAIPTAQISFVSKGQPYQINAQFPVIVTKFFSAYSFDGAQFRQRWEQVPKEDKLVIRIGGEKVSLADVKKFLVEHLNIALIDGVDKKPENFVGCSRLTFASKRQGKNVTFPVLLRIEVNEPKQAIRITARTPHEAATKAVLQAFQSHFKKKKKHVFILKDKKNL</sequence>
<evidence type="ECO:0000259" key="3">
    <source>
        <dbReference type="SMART" id="SM00809"/>
    </source>
</evidence>
<keyword evidence="2" id="KW-0653">Protein transport</keyword>
<dbReference type="Gene3D" id="3.30.310.10">
    <property type="entry name" value="TATA-Binding Protein"/>
    <property type="match status" value="1"/>
</dbReference>
<dbReference type="GO" id="GO:0016192">
    <property type="term" value="P:vesicle-mediated transport"/>
    <property type="evidence" value="ECO:0007669"/>
    <property type="project" value="InterPro"/>
</dbReference>
<dbReference type="AlphaFoldDB" id="X6P194"/>
<proteinExistence type="predicted"/>
<evidence type="ECO:0000256" key="2">
    <source>
        <dbReference type="ARBA" id="ARBA00022927"/>
    </source>
</evidence>
<dbReference type="EMBL" id="ASPP01004646">
    <property type="protein sequence ID" value="ETO31849.1"/>
    <property type="molecule type" value="Genomic_DNA"/>
</dbReference>
<comment type="caution">
    <text evidence="4">The sequence shown here is derived from an EMBL/GenBank/DDBJ whole genome shotgun (WGS) entry which is preliminary data.</text>
</comment>
<dbReference type="GO" id="GO:0030131">
    <property type="term" value="C:clathrin adaptor complex"/>
    <property type="evidence" value="ECO:0007669"/>
    <property type="project" value="InterPro"/>
</dbReference>
<feature type="non-terminal residue" evidence="4">
    <location>
        <position position="1"/>
    </location>
</feature>
<dbReference type="GO" id="GO:0006886">
    <property type="term" value="P:intracellular protein transport"/>
    <property type="evidence" value="ECO:0007669"/>
    <property type="project" value="InterPro"/>
</dbReference>
<dbReference type="Pfam" id="PF02883">
    <property type="entry name" value="Alpha_adaptinC2"/>
    <property type="match status" value="1"/>
</dbReference>
<protein>
    <submittedName>
        <fullName evidence="4">Adaptor-related protein complex 2, alpha subunit</fullName>
    </submittedName>
</protein>
<dbReference type="Proteomes" id="UP000023152">
    <property type="component" value="Unassembled WGS sequence"/>
</dbReference>
<dbReference type="InterPro" id="IPR008152">
    <property type="entry name" value="Clathrin_a/b/g-adaptin_app_Ig"/>
</dbReference>
<evidence type="ECO:0000256" key="1">
    <source>
        <dbReference type="ARBA" id="ARBA00022448"/>
    </source>
</evidence>
<dbReference type="SMART" id="SM00809">
    <property type="entry name" value="Alpha_adaptinC2"/>
    <property type="match status" value="1"/>
</dbReference>
<keyword evidence="1" id="KW-0813">Transport</keyword>
<reference evidence="4 5" key="1">
    <citation type="journal article" date="2013" name="Curr. Biol.">
        <title>The Genome of the Foraminiferan Reticulomyxa filosa.</title>
        <authorList>
            <person name="Glockner G."/>
            <person name="Hulsmann N."/>
            <person name="Schleicher M."/>
            <person name="Noegel A.A."/>
            <person name="Eichinger L."/>
            <person name="Gallinger C."/>
            <person name="Pawlowski J."/>
            <person name="Sierra R."/>
            <person name="Euteneuer U."/>
            <person name="Pillet L."/>
            <person name="Moustafa A."/>
            <person name="Platzer M."/>
            <person name="Groth M."/>
            <person name="Szafranski K."/>
            <person name="Schliwa M."/>
        </authorList>
    </citation>
    <scope>NUCLEOTIDE SEQUENCE [LARGE SCALE GENOMIC DNA]</scope>
</reference>
<evidence type="ECO:0000313" key="5">
    <source>
        <dbReference type="Proteomes" id="UP000023152"/>
    </source>
</evidence>
<dbReference type="SUPFAM" id="SSF49348">
    <property type="entry name" value="Clathrin adaptor appendage domain"/>
    <property type="match status" value="1"/>
</dbReference>
<dbReference type="SUPFAM" id="SSF55711">
    <property type="entry name" value="Subdomain of clathrin and coatomer appendage domain"/>
    <property type="match status" value="1"/>
</dbReference>
<dbReference type="InterPro" id="IPR012295">
    <property type="entry name" value="TBP_dom_sf"/>
</dbReference>
<feature type="domain" description="Clathrin adaptor alpha/beta/gamma-adaptin appendage Ig-like subdomain" evidence="3">
    <location>
        <begin position="86"/>
        <end position="198"/>
    </location>
</feature>
<dbReference type="InterPro" id="IPR013041">
    <property type="entry name" value="Clathrin_app_Ig-like_sf"/>
</dbReference>
<evidence type="ECO:0000313" key="4">
    <source>
        <dbReference type="EMBL" id="ETO31849.1"/>
    </source>
</evidence>
<accession>X6P194</accession>
<dbReference type="InterPro" id="IPR009028">
    <property type="entry name" value="Coatomer/calthrin_app_sub_C"/>
</dbReference>
<gene>
    <name evidence="4" type="ORF">RFI_05266</name>
</gene>
<dbReference type="OMA" id="QINAQFP"/>
<keyword evidence="5" id="KW-1185">Reference proteome</keyword>
<dbReference type="Pfam" id="PF02296">
    <property type="entry name" value="Alpha_adaptin_C"/>
    <property type="match status" value="1"/>
</dbReference>
<name>X6P194_RETFI</name>
<dbReference type="OrthoDB" id="28053at2759"/>
<organism evidence="4 5">
    <name type="scientific">Reticulomyxa filosa</name>
    <dbReference type="NCBI Taxonomy" id="46433"/>
    <lineage>
        <taxon>Eukaryota</taxon>
        <taxon>Sar</taxon>
        <taxon>Rhizaria</taxon>
        <taxon>Retaria</taxon>
        <taxon>Foraminifera</taxon>
        <taxon>Monothalamids</taxon>
        <taxon>Reticulomyxidae</taxon>
        <taxon>Reticulomyxa</taxon>
    </lineage>
</organism>